<comment type="caution">
    <text evidence="1">The sequence shown here is derived from an EMBL/GenBank/DDBJ whole genome shotgun (WGS) entry which is preliminary data.</text>
</comment>
<evidence type="ECO:0000313" key="2">
    <source>
        <dbReference type="Proteomes" id="UP001153069"/>
    </source>
</evidence>
<dbReference type="EMBL" id="CAICTM010000965">
    <property type="protein sequence ID" value="CAB9518839.1"/>
    <property type="molecule type" value="Genomic_DNA"/>
</dbReference>
<gene>
    <name evidence="1" type="ORF">SEMRO_967_G225840.1</name>
</gene>
<reference evidence="1" key="1">
    <citation type="submission" date="2020-06" db="EMBL/GenBank/DDBJ databases">
        <authorList>
            <consortium name="Plant Systems Biology data submission"/>
        </authorList>
    </citation>
    <scope>NUCLEOTIDE SEQUENCE</scope>
    <source>
        <strain evidence="1">D6</strain>
    </source>
</reference>
<dbReference type="Proteomes" id="UP001153069">
    <property type="component" value="Unassembled WGS sequence"/>
</dbReference>
<organism evidence="1 2">
    <name type="scientific">Seminavis robusta</name>
    <dbReference type="NCBI Taxonomy" id="568900"/>
    <lineage>
        <taxon>Eukaryota</taxon>
        <taxon>Sar</taxon>
        <taxon>Stramenopiles</taxon>
        <taxon>Ochrophyta</taxon>
        <taxon>Bacillariophyta</taxon>
        <taxon>Bacillariophyceae</taxon>
        <taxon>Bacillariophycidae</taxon>
        <taxon>Naviculales</taxon>
        <taxon>Naviculaceae</taxon>
        <taxon>Seminavis</taxon>
    </lineage>
</organism>
<sequence length="186" mass="21200">MNIAAAAAADQWRTLVRLDPIDDIDNMSEEKRTVAICLETYDGKLRTYRGSATFDRYSDSASYRFFLSVWRVKDVKKANGDVVVEEMGDTVERFPLRLTTRFSWSTDANKVKGKETSGRWIKLSFDRDKEAQTPDSVKQIDLIVPKSKSSDKGKLLQLAVEAAKHTVEAHIASSKFEAELERQQRY</sequence>
<dbReference type="AlphaFoldDB" id="A0A9N8EHN4"/>
<evidence type="ECO:0000313" key="1">
    <source>
        <dbReference type="EMBL" id="CAB9518839.1"/>
    </source>
</evidence>
<proteinExistence type="predicted"/>
<accession>A0A9N8EHN4</accession>
<name>A0A9N8EHN4_9STRA</name>
<protein>
    <submittedName>
        <fullName evidence="1">Uncharacterized protein</fullName>
    </submittedName>
</protein>
<keyword evidence="2" id="KW-1185">Reference proteome</keyword>